<evidence type="ECO:0000313" key="2">
    <source>
        <dbReference type="Proteomes" id="UP000821845"/>
    </source>
</evidence>
<protein>
    <submittedName>
        <fullName evidence="1">Uncharacterized protein</fullName>
    </submittedName>
</protein>
<name>A0ACB7TAT4_HYAAI</name>
<comment type="caution">
    <text evidence="1">The sequence shown here is derived from an EMBL/GenBank/DDBJ whole genome shotgun (WGS) entry which is preliminary data.</text>
</comment>
<accession>A0ACB7TAT4</accession>
<dbReference type="EMBL" id="CM023491">
    <property type="protein sequence ID" value="KAH6941979.1"/>
    <property type="molecule type" value="Genomic_DNA"/>
</dbReference>
<proteinExistence type="predicted"/>
<sequence>MHGSGTAEPSGSASSLRSNSAVSARACWPAEVAIFRAASTERGGKKGERGRCPAWALKGALHALPAAETLTIDTDPFLPPRYPIPPQHRTSTLFTANDPGKQCAASIGDYGRTT</sequence>
<dbReference type="Proteomes" id="UP000821845">
    <property type="component" value="Chromosome 11"/>
</dbReference>
<organism evidence="1 2">
    <name type="scientific">Hyalomma asiaticum</name>
    <name type="common">Tick</name>
    <dbReference type="NCBI Taxonomy" id="266040"/>
    <lineage>
        <taxon>Eukaryota</taxon>
        <taxon>Metazoa</taxon>
        <taxon>Ecdysozoa</taxon>
        <taxon>Arthropoda</taxon>
        <taxon>Chelicerata</taxon>
        <taxon>Arachnida</taxon>
        <taxon>Acari</taxon>
        <taxon>Parasitiformes</taxon>
        <taxon>Ixodida</taxon>
        <taxon>Ixodoidea</taxon>
        <taxon>Ixodidae</taxon>
        <taxon>Hyalomminae</taxon>
        <taxon>Hyalomma</taxon>
    </lineage>
</organism>
<evidence type="ECO:0000313" key="1">
    <source>
        <dbReference type="EMBL" id="KAH6941979.1"/>
    </source>
</evidence>
<gene>
    <name evidence="1" type="ORF">HPB50_026374</name>
</gene>
<reference evidence="1" key="1">
    <citation type="submission" date="2020-05" db="EMBL/GenBank/DDBJ databases">
        <title>Large-scale comparative analyses of tick genomes elucidate their genetic diversity and vector capacities.</title>
        <authorList>
            <person name="Jia N."/>
            <person name="Wang J."/>
            <person name="Shi W."/>
            <person name="Du L."/>
            <person name="Sun Y."/>
            <person name="Zhan W."/>
            <person name="Jiang J."/>
            <person name="Wang Q."/>
            <person name="Zhang B."/>
            <person name="Ji P."/>
            <person name="Sakyi L.B."/>
            <person name="Cui X."/>
            <person name="Yuan T."/>
            <person name="Jiang B."/>
            <person name="Yang W."/>
            <person name="Lam T.T.-Y."/>
            <person name="Chang Q."/>
            <person name="Ding S."/>
            <person name="Wang X."/>
            <person name="Zhu J."/>
            <person name="Ruan X."/>
            <person name="Zhao L."/>
            <person name="Wei J."/>
            <person name="Que T."/>
            <person name="Du C."/>
            <person name="Cheng J."/>
            <person name="Dai P."/>
            <person name="Han X."/>
            <person name="Huang E."/>
            <person name="Gao Y."/>
            <person name="Liu J."/>
            <person name="Shao H."/>
            <person name="Ye R."/>
            <person name="Li L."/>
            <person name="Wei W."/>
            <person name="Wang X."/>
            <person name="Wang C."/>
            <person name="Yang T."/>
            <person name="Huo Q."/>
            <person name="Li W."/>
            <person name="Guo W."/>
            <person name="Chen H."/>
            <person name="Zhou L."/>
            <person name="Ni X."/>
            <person name="Tian J."/>
            <person name="Zhou Y."/>
            <person name="Sheng Y."/>
            <person name="Liu T."/>
            <person name="Pan Y."/>
            <person name="Xia L."/>
            <person name="Li J."/>
            <person name="Zhao F."/>
            <person name="Cao W."/>
        </authorList>
    </citation>
    <scope>NUCLEOTIDE SEQUENCE</scope>
    <source>
        <strain evidence="1">Hyas-2018</strain>
    </source>
</reference>
<keyword evidence="2" id="KW-1185">Reference proteome</keyword>